<evidence type="ECO:0000259" key="1">
    <source>
        <dbReference type="Pfam" id="PF07859"/>
    </source>
</evidence>
<dbReference type="GO" id="GO:0019433">
    <property type="term" value="P:triglyceride catabolic process"/>
    <property type="evidence" value="ECO:0007669"/>
    <property type="project" value="TreeGrafter"/>
</dbReference>
<dbReference type="GO" id="GO:0005829">
    <property type="term" value="C:cytosol"/>
    <property type="evidence" value="ECO:0007669"/>
    <property type="project" value="TreeGrafter"/>
</dbReference>
<sequence>MTPEDLSPLDRAQLAEKLRSNPTLTFRNTPEQQALLDRVTVTEKMIPTRHGDCRTLLVTPPEAGANAPLFINFHGGGFVRGHELRDTIFSAAIALRTGARVLDVDYRLAPEHRFPVAFEECYDMVAWVFSHADQLGIDPGRIALGGHSAGGNLTATITLKAHHTGDFRPVLQVLDYPFLDAATDPEDKTPGIEDAVLPYERMRSFNRLILADPAEARNPYLSPVFTDPARLPGIAPALVLVAGLDPLAGEAERYATMLVAAGTEVRLRKFLNSRHGFVTNGLEEAAEARDLMVSALKEAFARPI</sequence>
<evidence type="ECO:0000313" key="3">
    <source>
        <dbReference type="Proteomes" id="UP000477911"/>
    </source>
</evidence>
<dbReference type="PANTHER" id="PTHR23025:SF4">
    <property type="entry name" value="ALPHA_BETA HYDROLASE FOLD-3 DOMAIN-CONTAINING PROTEIN"/>
    <property type="match status" value="1"/>
</dbReference>
<dbReference type="InterPro" id="IPR013094">
    <property type="entry name" value="AB_hydrolase_3"/>
</dbReference>
<reference evidence="2 3" key="1">
    <citation type="submission" date="2019-12" db="EMBL/GenBank/DDBJ databases">
        <authorList>
            <person name="Li M."/>
        </authorList>
    </citation>
    <scope>NUCLEOTIDE SEQUENCE [LARGE SCALE GENOMIC DNA]</scope>
    <source>
        <strain evidence="2 3">GBMRC 2024</strain>
    </source>
</reference>
<dbReference type="EMBL" id="WUMU01000026">
    <property type="protein sequence ID" value="MXN20306.1"/>
    <property type="molecule type" value="Genomic_DNA"/>
</dbReference>
<comment type="caution">
    <text evidence="2">The sequence shown here is derived from an EMBL/GenBank/DDBJ whole genome shotgun (WGS) entry which is preliminary data.</text>
</comment>
<dbReference type="SUPFAM" id="SSF53474">
    <property type="entry name" value="alpha/beta-Hydrolases"/>
    <property type="match status" value="1"/>
</dbReference>
<dbReference type="Pfam" id="PF07859">
    <property type="entry name" value="Abhydrolase_3"/>
    <property type="match status" value="1"/>
</dbReference>
<keyword evidence="3" id="KW-1185">Reference proteome</keyword>
<dbReference type="GO" id="GO:0004771">
    <property type="term" value="F:sterol ester esterase activity"/>
    <property type="evidence" value="ECO:0007669"/>
    <property type="project" value="TreeGrafter"/>
</dbReference>
<evidence type="ECO:0000313" key="2">
    <source>
        <dbReference type="EMBL" id="MXN20306.1"/>
    </source>
</evidence>
<feature type="domain" description="Alpha/beta hydrolase fold-3" evidence="1">
    <location>
        <begin position="71"/>
        <end position="278"/>
    </location>
</feature>
<organism evidence="2 3">
    <name type="scientific">Pseudooceanicola albus</name>
    <dbReference type="NCBI Taxonomy" id="2692189"/>
    <lineage>
        <taxon>Bacteria</taxon>
        <taxon>Pseudomonadati</taxon>
        <taxon>Pseudomonadota</taxon>
        <taxon>Alphaproteobacteria</taxon>
        <taxon>Rhodobacterales</taxon>
        <taxon>Paracoccaceae</taxon>
        <taxon>Pseudooceanicola</taxon>
    </lineage>
</organism>
<dbReference type="RefSeq" id="WP_160896431.1">
    <property type="nucleotide sequence ID" value="NZ_WUMU01000026.1"/>
</dbReference>
<accession>A0A6L7GA99</accession>
<dbReference type="Gene3D" id="3.40.50.1820">
    <property type="entry name" value="alpha/beta hydrolase"/>
    <property type="match status" value="1"/>
</dbReference>
<proteinExistence type="predicted"/>
<dbReference type="PANTHER" id="PTHR23025">
    <property type="entry name" value="TRIACYLGLYCEROL LIPASE"/>
    <property type="match status" value="1"/>
</dbReference>
<dbReference type="GO" id="GO:0004806">
    <property type="term" value="F:triacylglycerol lipase activity"/>
    <property type="evidence" value="ECO:0007669"/>
    <property type="project" value="TreeGrafter"/>
</dbReference>
<protein>
    <submittedName>
        <fullName evidence="2">Alpha/beta hydrolase fold domain-containing protein</fullName>
    </submittedName>
</protein>
<dbReference type="InterPro" id="IPR029058">
    <property type="entry name" value="AB_hydrolase_fold"/>
</dbReference>
<keyword evidence="2" id="KW-0378">Hydrolase</keyword>
<dbReference type="AlphaFoldDB" id="A0A6L7GA99"/>
<gene>
    <name evidence="2" type="ORF">GR170_20915</name>
</gene>
<dbReference type="Proteomes" id="UP000477911">
    <property type="component" value="Unassembled WGS sequence"/>
</dbReference>
<name>A0A6L7GA99_9RHOB</name>